<evidence type="ECO:0000313" key="2">
    <source>
        <dbReference type="EMBL" id="KZL76901.1"/>
    </source>
</evidence>
<protein>
    <submittedName>
        <fullName evidence="2">FAD dependent oxidoreductase superfamily protein</fullName>
    </submittedName>
</protein>
<dbReference type="EMBL" id="LFIV01000012">
    <property type="protein sequence ID" value="KZL76901.1"/>
    <property type="molecule type" value="Genomic_DNA"/>
</dbReference>
<feature type="compositionally biased region" description="Polar residues" evidence="1">
    <location>
        <begin position="231"/>
        <end position="240"/>
    </location>
</feature>
<dbReference type="AlphaFoldDB" id="A0A161V473"/>
<dbReference type="STRING" id="708197.A0A161V473"/>
<feature type="compositionally biased region" description="Basic and acidic residues" evidence="1">
    <location>
        <begin position="241"/>
        <end position="251"/>
    </location>
</feature>
<dbReference type="Gene3D" id="3.50.50.60">
    <property type="entry name" value="FAD/NAD(P)-binding domain"/>
    <property type="match status" value="1"/>
</dbReference>
<dbReference type="Gene3D" id="3.30.9.10">
    <property type="entry name" value="D-Amino Acid Oxidase, subunit A, domain 2"/>
    <property type="match status" value="1"/>
</dbReference>
<proteinExistence type="predicted"/>
<feature type="region of interest" description="Disordered" evidence="1">
    <location>
        <begin position="231"/>
        <end position="251"/>
    </location>
</feature>
<organism evidence="2 3">
    <name type="scientific">Colletotrichum tofieldiae</name>
    <dbReference type="NCBI Taxonomy" id="708197"/>
    <lineage>
        <taxon>Eukaryota</taxon>
        <taxon>Fungi</taxon>
        <taxon>Dikarya</taxon>
        <taxon>Ascomycota</taxon>
        <taxon>Pezizomycotina</taxon>
        <taxon>Sordariomycetes</taxon>
        <taxon>Hypocreomycetidae</taxon>
        <taxon>Glomerellales</taxon>
        <taxon>Glomerellaceae</taxon>
        <taxon>Colletotrichum</taxon>
        <taxon>Colletotrichum spaethianum species complex</taxon>
    </lineage>
</organism>
<evidence type="ECO:0000256" key="1">
    <source>
        <dbReference type="SAM" id="MobiDB-lite"/>
    </source>
</evidence>
<sequence>MKGGQCTFFCHSSPAVWLANMVHQLLECLFKIGMNLQVNMPAALTLPSPDAIGQWTIENCPLWSIKTGKIVVAIDVYYTAQVLPQWKDRITSAPGPSSPNLVNTEGIRLDSQSYDYLIPQVDGRIVVDGAGQMFWHKRVEWLDNVLDDELLWVHAKAFPGLKESGAKTEWMWTGIVDYSCGFMPHLGAVFGEPGQFSIAGSSGHGIPTILLSNQGVAAIVRDGVSFEANSLPSITQTPRATTERQDSQLEK</sequence>
<reference evidence="2 3" key="1">
    <citation type="submission" date="2015-06" db="EMBL/GenBank/DDBJ databases">
        <title>Survival trade-offs in plant roots during colonization by closely related pathogenic and mutualistic fungi.</title>
        <authorList>
            <person name="Hacquard S."/>
            <person name="Kracher B."/>
            <person name="Hiruma K."/>
            <person name="Weinman A."/>
            <person name="Muench P."/>
            <person name="Garrido Oter R."/>
            <person name="Ver Loren van Themaat E."/>
            <person name="Dallerey J.-F."/>
            <person name="Damm U."/>
            <person name="Henrissat B."/>
            <person name="Lespinet O."/>
            <person name="Thon M."/>
            <person name="Kemen E."/>
            <person name="McHardy A.C."/>
            <person name="Schulze-Lefert P."/>
            <person name="O'Connell R.J."/>
        </authorList>
    </citation>
    <scope>NUCLEOTIDE SEQUENCE [LARGE SCALE GENOMIC DNA]</scope>
    <source>
        <strain evidence="2 3">0861</strain>
    </source>
</reference>
<comment type="caution">
    <text evidence="2">The sequence shown here is derived from an EMBL/GenBank/DDBJ whole genome shotgun (WGS) entry which is preliminary data.</text>
</comment>
<evidence type="ECO:0000313" key="3">
    <source>
        <dbReference type="Proteomes" id="UP000076552"/>
    </source>
</evidence>
<dbReference type="InterPro" id="IPR036188">
    <property type="entry name" value="FAD/NAD-bd_sf"/>
</dbReference>
<keyword evidence="3" id="KW-1185">Reference proteome</keyword>
<name>A0A161V473_9PEZI</name>
<dbReference type="Proteomes" id="UP000076552">
    <property type="component" value="Unassembled WGS sequence"/>
</dbReference>
<accession>A0A161V473</accession>
<gene>
    <name evidence="2" type="ORF">CT0861_11309</name>
</gene>